<dbReference type="CDD" id="cd04301">
    <property type="entry name" value="NAT_SF"/>
    <property type="match status" value="1"/>
</dbReference>
<dbReference type="EMBL" id="AAOW01000047">
    <property type="protein sequence ID" value="EAR59519.1"/>
    <property type="molecule type" value="Genomic_DNA"/>
</dbReference>
<dbReference type="AlphaFoldDB" id="A0A7U8C1M6"/>
<evidence type="ECO:0000313" key="4">
    <source>
        <dbReference type="EMBL" id="EAR59519.1"/>
    </source>
</evidence>
<evidence type="ECO:0000259" key="3">
    <source>
        <dbReference type="PROSITE" id="PS51186"/>
    </source>
</evidence>
<reference evidence="4 5" key="1">
    <citation type="submission" date="2006-02" db="EMBL/GenBank/DDBJ databases">
        <authorList>
            <person name="Pinhassi J."/>
            <person name="Pedros-Alio C."/>
            <person name="Ferriera S."/>
            <person name="Johnson J."/>
            <person name="Kravitz S."/>
            <person name="Halpern A."/>
            <person name="Remington K."/>
            <person name="Beeson K."/>
            <person name="Tran B."/>
            <person name="Rogers Y.-H."/>
            <person name="Friedman R."/>
            <person name="Venter J.C."/>
        </authorList>
    </citation>
    <scope>NUCLEOTIDE SEQUENCE [LARGE SCALE GENOMIC DNA]</scope>
    <source>
        <strain evidence="4 5">MED92</strain>
    </source>
</reference>
<sequence>MTEIKEIRSAAASDLDQLLSIWQGLSQALPSHHFTPFGQPDPDKLCEQLSATLQGCLRREDARVMIALNYDRQIIATLSIILNKQSVYERPDSAVLFNLWVSETLRRNGIATEMLKVAKKWLKANDVTSVQAGWHPQNQAADRFWQSHGFSSYETIGACLI</sequence>
<name>A0A7U8C1M6_NEPCE</name>
<keyword evidence="5" id="KW-1185">Reference proteome</keyword>
<dbReference type="InterPro" id="IPR016181">
    <property type="entry name" value="Acyl_CoA_acyltransferase"/>
</dbReference>
<dbReference type="OrthoDB" id="6119011at2"/>
<gene>
    <name evidence="4" type="ORF">MED92_12144</name>
</gene>
<accession>A0A7U8C1M6</accession>
<dbReference type="InterPro" id="IPR050832">
    <property type="entry name" value="Bact_Acetyltransf"/>
</dbReference>
<evidence type="ECO:0000313" key="5">
    <source>
        <dbReference type="Proteomes" id="UP000002171"/>
    </source>
</evidence>
<evidence type="ECO:0000256" key="2">
    <source>
        <dbReference type="ARBA" id="ARBA00023315"/>
    </source>
</evidence>
<comment type="caution">
    <text evidence="4">The sequence shown here is derived from an EMBL/GenBank/DDBJ whole genome shotgun (WGS) entry which is preliminary data.</text>
</comment>
<proteinExistence type="predicted"/>
<keyword evidence="1" id="KW-0808">Transferase</keyword>
<dbReference type="PANTHER" id="PTHR43877">
    <property type="entry name" value="AMINOALKYLPHOSPHONATE N-ACETYLTRANSFERASE-RELATED-RELATED"/>
    <property type="match status" value="1"/>
</dbReference>
<dbReference type="Proteomes" id="UP000002171">
    <property type="component" value="Unassembled WGS sequence"/>
</dbReference>
<dbReference type="PROSITE" id="PS51186">
    <property type="entry name" value="GNAT"/>
    <property type="match status" value="1"/>
</dbReference>
<dbReference type="PANTHER" id="PTHR43877:SF1">
    <property type="entry name" value="ACETYLTRANSFERASE"/>
    <property type="match status" value="1"/>
</dbReference>
<dbReference type="InterPro" id="IPR000182">
    <property type="entry name" value="GNAT_dom"/>
</dbReference>
<dbReference type="Gene3D" id="3.40.630.30">
    <property type="match status" value="1"/>
</dbReference>
<organism evidence="4 5">
    <name type="scientific">Neptuniibacter caesariensis</name>
    <dbReference type="NCBI Taxonomy" id="207954"/>
    <lineage>
        <taxon>Bacteria</taxon>
        <taxon>Pseudomonadati</taxon>
        <taxon>Pseudomonadota</taxon>
        <taxon>Gammaproteobacteria</taxon>
        <taxon>Oceanospirillales</taxon>
        <taxon>Oceanospirillaceae</taxon>
        <taxon>Neptuniibacter</taxon>
    </lineage>
</organism>
<feature type="domain" description="N-acetyltransferase" evidence="3">
    <location>
        <begin position="5"/>
        <end position="161"/>
    </location>
</feature>
<protein>
    <recommendedName>
        <fullName evidence="3">N-acetyltransferase domain-containing protein</fullName>
    </recommendedName>
</protein>
<dbReference type="SUPFAM" id="SSF55729">
    <property type="entry name" value="Acyl-CoA N-acyltransferases (Nat)"/>
    <property type="match status" value="1"/>
</dbReference>
<dbReference type="Pfam" id="PF00583">
    <property type="entry name" value="Acetyltransf_1"/>
    <property type="match status" value="1"/>
</dbReference>
<evidence type="ECO:0000256" key="1">
    <source>
        <dbReference type="ARBA" id="ARBA00022679"/>
    </source>
</evidence>
<keyword evidence="2" id="KW-0012">Acyltransferase</keyword>
<dbReference type="RefSeq" id="WP_007020095.1">
    <property type="nucleotide sequence ID" value="NZ_CH724125.1"/>
</dbReference>
<dbReference type="GO" id="GO:0016747">
    <property type="term" value="F:acyltransferase activity, transferring groups other than amino-acyl groups"/>
    <property type="evidence" value="ECO:0007669"/>
    <property type="project" value="InterPro"/>
</dbReference>